<gene>
    <name evidence="1" type="ORF">Cylst_4559</name>
</gene>
<dbReference type="SUPFAM" id="SSF48452">
    <property type="entry name" value="TPR-like"/>
    <property type="match status" value="1"/>
</dbReference>
<proteinExistence type="predicted"/>
<dbReference type="InterPro" id="IPR011990">
    <property type="entry name" value="TPR-like_helical_dom_sf"/>
</dbReference>
<dbReference type="HOGENOM" id="CLU_1530125_0_0_3"/>
<protein>
    <recommendedName>
        <fullName evidence="3">Tetratricopeptide repeat protein</fullName>
    </recommendedName>
</protein>
<accession>K9X3L3</accession>
<dbReference type="STRING" id="56107.Cylst_4559"/>
<dbReference type="Gene3D" id="1.25.40.10">
    <property type="entry name" value="Tetratricopeptide repeat domain"/>
    <property type="match status" value="1"/>
</dbReference>
<keyword evidence="2" id="KW-1185">Reference proteome</keyword>
<sequence>MVIYKLFILVRSYWVRIRERLAQLNTLHNQEKYAEAFKLVEKLLEDYPYSVELLVKRAKIIQLLDNDDAATPSLETAKESLKTANVIAPQSIEPCIELGYFEYAINNCPGDAINYFEAARKNAELGLKEALIGEIKCYIDMNKTSKAREIIEKAKIFFPDDSEIGFLEFELQEYE</sequence>
<dbReference type="KEGG" id="csg:Cylst_4559"/>
<dbReference type="Proteomes" id="UP000010475">
    <property type="component" value="Chromosome"/>
</dbReference>
<name>K9X3L3_9NOST</name>
<evidence type="ECO:0008006" key="3">
    <source>
        <dbReference type="Google" id="ProtNLM"/>
    </source>
</evidence>
<dbReference type="EMBL" id="CP003642">
    <property type="protein sequence ID" value="AFZ26636.1"/>
    <property type="molecule type" value="Genomic_DNA"/>
</dbReference>
<reference evidence="1 2" key="1">
    <citation type="submission" date="2012-06" db="EMBL/GenBank/DDBJ databases">
        <title>Finished chromosome of genome of Cylindrospermum stagnale PCC 7417.</title>
        <authorList>
            <consortium name="US DOE Joint Genome Institute"/>
            <person name="Gugger M."/>
            <person name="Coursin T."/>
            <person name="Rippka R."/>
            <person name="Tandeau De Marsac N."/>
            <person name="Huntemann M."/>
            <person name="Wei C.-L."/>
            <person name="Han J."/>
            <person name="Detter J.C."/>
            <person name="Han C."/>
            <person name="Tapia R."/>
            <person name="Chen A."/>
            <person name="Kyrpides N."/>
            <person name="Mavromatis K."/>
            <person name="Markowitz V."/>
            <person name="Szeto E."/>
            <person name="Ivanova N."/>
            <person name="Pagani I."/>
            <person name="Pati A."/>
            <person name="Goodwin L."/>
            <person name="Nordberg H.P."/>
            <person name="Cantor M.N."/>
            <person name="Hua S.X."/>
            <person name="Woyke T."/>
            <person name="Kerfeld C.A."/>
        </authorList>
    </citation>
    <scope>NUCLEOTIDE SEQUENCE [LARGE SCALE GENOMIC DNA]</scope>
    <source>
        <strain evidence="1 2">PCC 7417</strain>
    </source>
</reference>
<evidence type="ECO:0000313" key="1">
    <source>
        <dbReference type="EMBL" id="AFZ26636.1"/>
    </source>
</evidence>
<dbReference type="AlphaFoldDB" id="K9X3L3"/>
<evidence type="ECO:0000313" key="2">
    <source>
        <dbReference type="Proteomes" id="UP000010475"/>
    </source>
</evidence>
<organism evidence="1 2">
    <name type="scientific">Cylindrospermum stagnale PCC 7417</name>
    <dbReference type="NCBI Taxonomy" id="56107"/>
    <lineage>
        <taxon>Bacteria</taxon>
        <taxon>Bacillati</taxon>
        <taxon>Cyanobacteriota</taxon>
        <taxon>Cyanophyceae</taxon>
        <taxon>Nostocales</taxon>
        <taxon>Nostocaceae</taxon>
        <taxon>Cylindrospermum</taxon>
    </lineage>
</organism>